<gene>
    <name evidence="1" type="ORF">HINF_LOCUS5924</name>
</gene>
<organism evidence="1 2">
    <name type="scientific">Hexamita inflata</name>
    <dbReference type="NCBI Taxonomy" id="28002"/>
    <lineage>
        <taxon>Eukaryota</taxon>
        <taxon>Metamonada</taxon>
        <taxon>Diplomonadida</taxon>
        <taxon>Hexamitidae</taxon>
        <taxon>Hexamitinae</taxon>
        <taxon>Hexamita</taxon>
    </lineage>
</organism>
<dbReference type="EMBL" id="CAXDID020000011">
    <property type="protein sequence ID" value="CAL5979903.1"/>
    <property type="molecule type" value="Genomic_DNA"/>
</dbReference>
<dbReference type="Proteomes" id="UP001642409">
    <property type="component" value="Unassembled WGS sequence"/>
</dbReference>
<proteinExistence type="predicted"/>
<protein>
    <submittedName>
        <fullName evidence="1">Hypothetical_protein</fullName>
    </submittedName>
</protein>
<evidence type="ECO:0000313" key="2">
    <source>
        <dbReference type="Proteomes" id="UP001642409"/>
    </source>
</evidence>
<evidence type="ECO:0000313" key="1">
    <source>
        <dbReference type="EMBL" id="CAL5979903.1"/>
    </source>
</evidence>
<comment type="caution">
    <text evidence="1">The sequence shown here is derived from an EMBL/GenBank/DDBJ whole genome shotgun (WGS) entry which is preliminary data.</text>
</comment>
<reference evidence="1 2" key="1">
    <citation type="submission" date="2024-07" db="EMBL/GenBank/DDBJ databases">
        <authorList>
            <person name="Akdeniz Z."/>
        </authorList>
    </citation>
    <scope>NUCLEOTIDE SEQUENCE [LARGE SCALE GENOMIC DNA]</scope>
</reference>
<keyword evidence="2" id="KW-1185">Reference proteome</keyword>
<name>A0ABP1H2I2_9EUKA</name>
<sequence length="233" mass="27156">MNNENTSQLVEAIANILQINKTKNIQDKVVLYTMMLPDKLYQRLFQTLSSLLNEQVTDLHKLFVEQVVSINLLKNNIRCVGEMSLERSEYNLKEAHIRKQSANSLQVQNEFIAALIQALSNKGFTVPQYINNRQLCEMVNDHLKDNLPLDFWTAMKNIIPQKTEIQLREYYQKSFLRHMYEESISVQDKIVLCDLINEMADAKPSKIADAFVKKVGTGKYFYRNIVMYIVNKK</sequence>
<accession>A0ABP1H2I2</accession>